<accession>A0ABU3PWZ5</accession>
<dbReference type="InterPro" id="IPR003448">
    <property type="entry name" value="Mopterin_biosynth_MoaE"/>
</dbReference>
<dbReference type="RefSeq" id="WP_315733248.1">
    <property type="nucleotide sequence ID" value="NZ_JAVYII010000005.1"/>
</dbReference>
<evidence type="ECO:0000313" key="2">
    <source>
        <dbReference type="Proteomes" id="UP001268542"/>
    </source>
</evidence>
<proteinExistence type="predicted"/>
<dbReference type="Pfam" id="PF02391">
    <property type="entry name" value="MoaE"/>
    <property type="match status" value="1"/>
</dbReference>
<dbReference type="PANTHER" id="PTHR23404">
    <property type="entry name" value="MOLYBDOPTERIN SYNTHASE RELATED"/>
    <property type="match status" value="1"/>
</dbReference>
<reference evidence="1 2" key="1">
    <citation type="submission" date="2023-08" db="EMBL/GenBank/DDBJ databases">
        <title>Nocardioides seae sp. nov., a bacterium isolated from a soil.</title>
        <authorList>
            <person name="Wang X."/>
        </authorList>
    </citation>
    <scope>NUCLEOTIDE SEQUENCE [LARGE SCALE GENOMIC DNA]</scope>
    <source>
        <strain evidence="1 2">YZH12</strain>
    </source>
</reference>
<keyword evidence="2" id="KW-1185">Reference proteome</keyword>
<dbReference type="EMBL" id="JAVYII010000005">
    <property type="protein sequence ID" value="MDT9593754.1"/>
    <property type="molecule type" value="Genomic_DNA"/>
</dbReference>
<sequence>MSTDPASAPDAVVRLVEVRSSDLSVDEVLAALDHPASGAVDLFVGRVRDHDGGQGVHGLGYVAHPTAAAELTAVAAEVAADFDIDALAVVHRVGDLAVGDLAVVLGTASAHRGVAFDATRALIDRLKARVPIWKNQRYDDGSDDWVGTP</sequence>
<gene>
    <name evidence="1" type="ORF">RDV89_11795</name>
</gene>
<comment type="caution">
    <text evidence="1">The sequence shown here is derived from an EMBL/GenBank/DDBJ whole genome shotgun (WGS) entry which is preliminary data.</text>
</comment>
<dbReference type="Proteomes" id="UP001268542">
    <property type="component" value="Unassembled WGS sequence"/>
</dbReference>
<dbReference type="Gene3D" id="3.90.1170.40">
    <property type="entry name" value="Molybdopterin biosynthesis MoaE subunit"/>
    <property type="match status" value="1"/>
</dbReference>
<dbReference type="InterPro" id="IPR036563">
    <property type="entry name" value="MoaE_sf"/>
</dbReference>
<name>A0ABU3PWZ5_9ACTN</name>
<organism evidence="1 2">
    <name type="scientific">Nocardioides imazamoxiresistens</name>
    <dbReference type="NCBI Taxonomy" id="3231893"/>
    <lineage>
        <taxon>Bacteria</taxon>
        <taxon>Bacillati</taxon>
        <taxon>Actinomycetota</taxon>
        <taxon>Actinomycetes</taxon>
        <taxon>Propionibacteriales</taxon>
        <taxon>Nocardioidaceae</taxon>
        <taxon>Nocardioides</taxon>
    </lineage>
</organism>
<dbReference type="SUPFAM" id="SSF54690">
    <property type="entry name" value="Molybdopterin synthase subunit MoaE"/>
    <property type="match status" value="1"/>
</dbReference>
<dbReference type="CDD" id="cd00756">
    <property type="entry name" value="MoaE"/>
    <property type="match status" value="1"/>
</dbReference>
<protein>
    <submittedName>
        <fullName evidence="1">Molybdenum cofactor biosynthesis protein MoaE</fullName>
    </submittedName>
</protein>
<evidence type="ECO:0000313" key="1">
    <source>
        <dbReference type="EMBL" id="MDT9593754.1"/>
    </source>
</evidence>